<feature type="region of interest" description="Disordered" evidence="1">
    <location>
        <begin position="978"/>
        <end position="1011"/>
    </location>
</feature>
<dbReference type="Proteomes" id="UP000636800">
    <property type="component" value="Unassembled WGS sequence"/>
</dbReference>
<gene>
    <name evidence="2" type="ORF">HPP92_009829</name>
</gene>
<organism evidence="2 3">
    <name type="scientific">Vanilla planifolia</name>
    <name type="common">Vanilla</name>
    <dbReference type="NCBI Taxonomy" id="51239"/>
    <lineage>
        <taxon>Eukaryota</taxon>
        <taxon>Viridiplantae</taxon>
        <taxon>Streptophyta</taxon>
        <taxon>Embryophyta</taxon>
        <taxon>Tracheophyta</taxon>
        <taxon>Spermatophyta</taxon>
        <taxon>Magnoliopsida</taxon>
        <taxon>Liliopsida</taxon>
        <taxon>Asparagales</taxon>
        <taxon>Orchidaceae</taxon>
        <taxon>Vanilloideae</taxon>
        <taxon>Vanilleae</taxon>
        <taxon>Vanilla</taxon>
    </lineage>
</organism>
<dbReference type="OrthoDB" id="4062651at2759"/>
<feature type="region of interest" description="Disordered" evidence="1">
    <location>
        <begin position="811"/>
        <end position="838"/>
    </location>
</feature>
<evidence type="ECO:0000313" key="3">
    <source>
        <dbReference type="Proteomes" id="UP000636800"/>
    </source>
</evidence>
<feature type="compositionally biased region" description="Polar residues" evidence="1">
    <location>
        <begin position="224"/>
        <end position="233"/>
    </location>
</feature>
<feature type="compositionally biased region" description="Polar residues" evidence="1">
    <location>
        <begin position="979"/>
        <end position="998"/>
    </location>
</feature>
<feature type="region of interest" description="Disordered" evidence="1">
    <location>
        <begin position="731"/>
        <end position="751"/>
    </location>
</feature>
<name>A0A835R599_VANPL</name>
<dbReference type="EMBL" id="JADCNL010000004">
    <property type="protein sequence ID" value="KAG0485750.1"/>
    <property type="molecule type" value="Genomic_DNA"/>
</dbReference>
<protein>
    <submittedName>
        <fullName evidence="2">Uncharacterized protein</fullName>
    </submittedName>
</protein>
<keyword evidence="3" id="KW-1185">Reference proteome</keyword>
<evidence type="ECO:0000313" key="2">
    <source>
        <dbReference type="EMBL" id="KAG0485750.1"/>
    </source>
</evidence>
<dbReference type="AlphaFoldDB" id="A0A835R599"/>
<sequence>MDLHPKDDSCNRLSCNNLGFSDYKGHYTITDVDNSDTFFDISPEIIDFQSDGDVKEATLPSLFLQDDGLRKSTNDITESKLSSSTSQQVSFPFCNITTSGDEKQINKLETTSNSVYSEDSEALSPVAFVQSEVKIEPGSKPNNTSHGLVAVSHESTTTSCCKDRMVEMCQKDEDDCNLLEKQQMKQLHSPNVQKRDCIRKRETESLYPTKKLKSDGRSKIFPPESQSASNSQDWAGKNRGGSMLYVKTEELETADIMSIVRETDCSSQDLQIGMKFSNKAMDSKDGTCGLRVKKVMRRIGEKKESSILAQELGKEIREVVQQKGFNDGGKMNDFDENLLAAFRAATVKSKAQLSGHPNLVFAGANKHILVKGRKRENLTKKIYGTASGKRRHAWVRDLEIEFWKHRCRSAQSEKVETLQSVLELLKKATDPSWYGSKELVSQEENTDSILSRVYLADASVFPRKDDIKPLSMLSENSQLDNNNLDKVNNLREVSRVSLNDDNHLKANKNLITKSTLQVYSSDIVDKKLHAPSFQSAKANQKPKSGGAAAESIQTSGSSYSKVSLTFSKGHALSDARTDKIKWAQEVLSRKISSTNVNTSKGVEHDNNTLLKGKYPLLAQLPLDMRPVPVSARHSKVPVSVRQNQLYRIAEHYLRRTNLQVIRRTAETELAIADAINVEKGIFERSNSKLVYVNLCSLAVSQHTNQSVLADSGFSDCSMIDFNVDGVVAEATTSDSETGQRPESAVTTLSNSTVDTSKMSNAIEDDLLTDHKTSEWNSVEEALKMAGLFSETPPNSPYRVCEESNLQEAARGDIKEEEGPASDSVVEAFPSRDSKSESSIQQIPENTAECDCINVVVEPPFSSSNPLEIQKESELEKSLMVVSMDNPAPTTKYEGERNDEPYLEERQVMQGPNKQHLVNQISAKAVNAMQKPLQIREEKYEISAVKESHTVNDKSKPSVHDSSCDISNATLHDETAAVGDTSQSHSMGNVQLNSDNTATEEMKKPTNDKSELTTSISKKVEAYIKEHIRPLCKSGIITVEQYRWAVGKSRQSNEISLQCQECKLPHQRR</sequence>
<proteinExistence type="predicted"/>
<feature type="region of interest" description="Disordered" evidence="1">
    <location>
        <begin position="208"/>
        <end position="237"/>
    </location>
</feature>
<feature type="compositionally biased region" description="Basic and acidic residues" evidence="1">
    <location>
        <begin position="999"/>
        <end position="1010"/>
    </location>
</feature>
<evidence type="ECO:0000256" key="1">
    <source>
        <dbReference type="SAM" id="MobiDB-lite"/>
    </source>
</evidence>
<accession>A0A835R599</accession>
<reference evidence="2 3" key="1">
    <citation type="journal article" date="2020" name="Nat. Food">
        <title>A phased Vanilla planifolia genome enables genetic improvement of flavour and production.</title>
        <authorList>
            <person name="Hasing T."/>
            <person name="Tang H."/>
            <person name="Brym M."/>
            <person name="Khazi F."/>
            <person name="Huang T."/>
            <person name="Chambers A.H."/>
        </authorList>
    </citation>
    <scope>NUCLEOTIDE SEQUENCE [LARGE SCALE GENOMIC DNA]</scope>
    <source>
        <tissue evidence="2">Leaf</tissue>
    </source>
</reference>
<comment type="caution">
    <text evidence="2">The sequence shown here is derived from an EMBL/GenBank/DDBJ whole genome shotgun (WGS) entry which is preliminary data.</text>
</comment>